<gene>
    <name evidence="1" type="ORF">FOZ61_009792</name>
</gene>
<dbReference type="AlphaFoldDB" id="A0A7J6M4J0"/>
<comment type="caution">
    <text evidence="1">The sequence shown here is derived from an EMBL/GenBank/DDBJ whole genome shotgun (WGS) entry which is preliminary data.</text>
</comment>
<dbReference type="Proteomes" id="UP000570595">
    <property type="component" value="Unassembled WGS sequence"/>
</dbReference>
<protein>
    <submittedName>
        <fullName evidence="1">Uncharacterized protein</fullName>
    </submittedName>
</protein>
<organism evidence="1 2">
    <name type="scientific">Perkinsus olseni</name>
    <name type="common">Perkinsus atlanticus</name>
    <dbReference type="NCBI Taxonomy" id="32597"/>
    <lineage>
        <taxon>Eukaryota</taxon>
        <taxon>Sar</taxon>
        <taxon>Alveolata</taxon>
        <taxon>Perkinsozoa</taxon>
        <taxon>Perkinsea</taxon>
        <taxon>Perkinsida</taxon>
        <taxon>Perkinsidae</taxon>
        <taxon>Perkinsus</taxon>
    </lineage>
</organism>
<dbReference type="EMBL" id="JABAHT010000074">
    <property type="protein sequence ID" value="KAF4666417.1"/>
    <property type="molecule type" value="Genomic_DNA"/>
</dbReference>
<name>A0A7J6M4J0_PEROL</name>
<sequence>MSTLSTDDRPILADHSAGCNGGLGPLVGSTIRVQDSTCVYGIQGRTVDGLNHRNLKIEVNIVEGAADSADSPNVTVETTGLARMLFHHHNGMNFTWHDNPDDILFNGTDYGSAYPPIRCFCILPCRRSQVYQILLLFAYSLFFALSTDELSVTADFPANCEGGPGLVKGGNIGASSYCLYHMYGRNSDGFYQNSTGIIFKTNDPDHYGDMKVQLNVVEADPMEPAKVTVETSGWVHMLKEYPGFKGLQQAMIYSISTPLDMSILVYQL</sequence>
<dbReference type="OrthoDB" id="10498335at2759"/>
<proteinExistence type="predicted"/>
<reference evidence="1 2" key="1">
    <citation type="submission" date="2020-04" db="EMBL/GenBank/DDBJ databases">
        <title>Perkinsus olseni comparative genomics.</title>
        <authorList>
            <person name="Bogema D.R."/>
        </authorList>
    </citation>
    <scope>NUCLEOTIDE SEQUENCE [LARGE SCALE GENOMIC DNA]</scope>
    <source>
        <strain evidence="1">ATCC PRA-179</strain>
    </source>
</reference>
<evidence type="ECO:0000313" key="1">
    <source>
        <dbReference type="EMBL" id="KAF4666417.1"/>
    </source>
</evidence>
<accession>A0A7J6M4J0</accession>
<evidence type="ECO:0000313" key="2">
    <source>
        <dbReference type="Proteomes" id="UP000570595"/>
    </source>
</evidence>